<sequence>MYRHEASDDHKNCSQEQSLKQNMAHAIRKSYEAQDNAIIKALKVVYWLASENIPLSKYESFLTICKQLDIPGMEPLSIGGSNRVNYCSYYAANELLNALCTTIDEDINSLIAKSSYISVLCDESTDISNTARMTIYFRLINPETGTVKSVFINDIEYEDGTGEGLCGEIIKVLESRNINTGKVVGLGTDGASVMTGKDKGVYGRLKALNPHLIIIHCLAHRLALCTSQAATGLKPLKNYQEWMCSLFYYFKRSAQREKQLHKVQSLLDHPTLKYREVHSVRWMSFYESLEPVFRTLDPLLTYLHSRGLKDPTAKGLLKSLATTQFLYITHMMMDVIPIVSKLCLTFQSEQLDVAKAKVSLNLCITDLEAYKNEQVLYKTHVEEYFETVVQNEQDGHYYFKEHRLLNTNANLKALRSSFINKLIENIKNR</sequence>
<accession>A0A8W8MNX4</accession>
<evidence type="ECO:0000313" key="1">
    <source>
        <dbReference type="EnsemblMetazoa" id="G34409.1:cds"/>
    </source>
</evidence>
<dbReference type="PANTHER" id="PTHR46880:SF5">
    <property type="entry name" value="DUF4371 DOMAIN-CONTAINING PROTEIN"/>
    <property type="match status" value="1"/>
</dbReference>
<dbReference type="InterPro" id="IPR012337">
    <property type="entry name" value="RNaseH-like_sf"/>
</dbReference>
<keyword evidence="2" id="KW-1185">Reference proteome</keyword>
<dbReference type="EnsemblMetazoa" id="G34409.1">
    <property type="protein sequence ID" value="G34409.1:cds"/>
    <property type="gene ID" value="G34409"/>
</dbReference>
<name>A0A8W8MNX4_MAGGI</name>
<dbReference type="Proteomes" id="UP000005408">
    <property type="component" value="Unassembled WGS sequence"/>
</dbReference>
<reference evidence="1" key="1">
    <citation type="submission" date="2022-08" db="UniProtKB">
        <authorList>
            <consortium name="EnsemblMetazoa"/>
        </authorList>
    </citation>
    <scope>IDENTIFICATION</scope>
    <source>
        <strain evidence="1">05x7-T-G4-1.051#20</strain>
    </source>
</reference>
<proteinExistence type="predicted"/>
<organism evidence="1 2">
    <name type="scientific">Magallana gigas</name>
    <name type="common">Pacific oyster</name>
    <name type="synonym">Crassostrea gigas</name>
    <dbReference type="NCBI Taxonomy" id="29159"/>
    <lineage>
        <taxon>Eukaryota</taxon>
        <taxon>Metazoa</taxon>
        <taxon>Spiralia</taxon>
        <taxon>Lophotrochozoa</taxon>
        <taxon>Mollusca</taxon>
        <taxon>Bivalvia</taxon>
        <taxon>Autobranchia</taxon>
        <taxon>Pteriomorphia</taxon>
        <taxon>Ostreida</taxon>
        <taxon>Ostreoidea</taxon>
        <taxon>Ostreidae</taxon>
        <taxon>Magallana</taxon>
    </lineage>
</organism>
<dbReference type="AlphaFoldDB" id="A0A8W8MNX4"/>
<evidence type="ECO:0000313" key="2">
    <source>
        <dbReference type="Proteomes" id="UP000005408"/>
    </source>
</evidence>
<dbReference type="PANTHER" id="PTHR46880">
    <property type="entry name" value="RAS-ASSOCIATING DOMAIN-CONTAINING PROTEIN"/>
    <property type="match status" value="1"/>
</dbReference>
<evidence type="ECO:0008006" key="3">
    <source>
        <dbReference type="Google" id="ProtNLM"/>
    </source>
</evidence>
<dbReference type="SUPFAM" id="SSF53098">
    <property type="entry name" value="Ribonuclease H-like"/>
    <property type="match status" value="1"/>
</dbReference>
<protein>
    <recommendedName>
        <fullName evidence="3">Zinc finger protein 862</fullName>
    </recommendedName>
</protein>